<evidence type="ECO:0000313" key="14">
    <source>
        <dbReference type="Proteomes" id="UP001249851"/>
    </source>
</evidence>
<evidence type="ECO:0000256" key="8">
    <source>
        <dbReference type="ARBA" id="ARBA00023212"/>
    </source>
</evidence>
<feature type="domain" description="Kinesin motor" evidence="12">
    <location>
        <begin position="60"/>
        <end position="405"/>
    </location>
</feature>
<dbReference type="GO" id="GO:0005876">
    <property type="term" value="C:spindle microtubule"/>
    <property type="evidence" value="ECO:0007669"/>
    <property type="project" value="TreeGrafter"/>
</dbReference>
<feature type="compositionally biased region" description="Polar residues" evidence="11">
    <location>
        <begin position="1"/>
        <end position="10"/>
    </location>
</feature>
<dbReference type="GO" id="GO:0005634">
    <property type="term" value="C:nucleus"/>
    <property type="evidence" value="ECO:0007669"/>
    <property type="project" value="TreeGrafter"/>
</dbReference>
<dbReference type="PRINTS" id="PR00380">
    <property type="entry name" value="KINESINHEAVY"/>
</dbReference>
<dbReference type="InterPro" id="IPR027417">
    <property type="entry name" value="P-loop_NTPase"/>
</dbReference>
<evidence type="ECO:0000259" key="12">
    <source>
        <dbReference type="PROSITE" id="PS50067"/>
    </source>
</evidence>
<comment type="similarity">
    <text evidence="9">Belongs to the TRAFAC class myosin-kinesin ATPase superfamily. Kinesin family.</text>
</comment>
<comment type="subcellular location">
    <subcellularLocation>
        <location evidence="1">Cytoplasm</location>
        <location evidence="1">Cytoskeleton</location>
        <location evidence="1">Spindle</location>
    </subcellularLocation>
</comment>
<keyword evidence="8" id="KW-0206">Cytoskeleton</keyword>
<keyword evidence="6 10" id="KW-0175">Coiled coil</keyword>
<feature type="region of interest" description="Disordered" evidence="11">
    <location>
        <begin position="1400"/>
        <end position="1481"/>
    </location>
</feature>
<feature type="region of interest" description="Disordered" evidence="11">
    <location>
        <begin position="1036"/>
        <end position="1062"/>
    </location>
</feature>
<keyword evidence="2" id="KW-0963">Cytoplasm</keyword>
<dbReference type="InterPro" id="IPR001752">
    <property type="entry name" value="Kinesin_motor_dom"/>
</dbReference>
<feature type="coiled-coil region" evidence="10">
    <location>
        <begin position="467"/>
        <end position="494"/>
    </location>
</feature>
<organism evidence="13 14">
    <name type="scientific">Acropora cervicornis</name>
    <name type="common">Staghorn coral</name>
    <dbReference type="NCBI Taxonomy" id="6130"/>
    <lineage>
        <taxon>Eukaryota</taxon>
        <taxon>Metazoa</taxon>
        <taxon>Cnidaria</taxon>
        <taxon>Anthozoa</taxon>
        <taxon>Hexacorallia</taxon>
        <taxon>Scleractinia</taxon>
        <taxon>Astrocoeniina</taxon>
        <taxon>Acroporidae</taxon>
        <taxon>Acropora</taxon>
    </lineage>
</organism>
<dbReference type="InterPro" id="IPR036961">
    <property type="entry name" value="Kinesin_motor_dom_sf"/>
</dbReference>
<dbReference type="SUPFAM" id="SSF52540">
    <property type="entry name" value="P-loop containing nucleoside triphosphate hydrolases"/>
    <property type="match status" value="1"/>
</dbReference>
<dbReference type="PANTHER" id="PTHR47970">
    <property type="entry name" value="KINESIN-LIKE PROTEIN KIF11"/>
    <property type="match status" value="1"/>
</dbReference>
<comment type="caution">
    <text evidence="13">The sequence shown here is derived from an EMBL/GenBank/DDBJ whole genome shotgun (WGS) entry which is preliminary data.</text>
</comment>
<accession>A0AAD9R0E9</accession>
<dbReference type="GO" id="GO:0007018">
    <property type="term" value="P:microtubule-based movement"/>
    <property type="evidence" value="ECO:0007669"/>
    <property type="project" value="InterPro"/>
</dbReference>
<dbReference type="InterPro" id="IPR047149">
    <property type="entry name" value="KIF11-like"/>
</dbReference>
<gene>
    <name evidence="13" type="ORF">P5673_004504</name>
</gene>
<feature type="region of interest" description="Disordered" evidence="11">
    <location>
        <begin position="1237"/>
        <end position="1369"/>
    </location>
</feature>
<evidence type="ECO:0000256" key="10">
    <source>
        <dbReference type="SAM" id="Coils"/>
    </source>
</evidence>
<dbReference type="PROSITE" id="PS50067">
    <property type="entry name" value="KINESIN_MOTOR_2"/>
    <property type="match status" value="1"/>
</dbReference>
<proteinExistence type="inferred from homology"/>
<sequence>MSEQQQNSISDSEEEGNACVIDDLASDVKDTDIRKNLFEDFEVPAKQKGSSDSSNSGREYVKVHLRIRPFSNEEIDAKENQQCLEKENESAVLLNAPKESFAFKNSVRAGGEISHRFSFSSVFDETTTQKKFFDQTTLPLVADFIHGQNCLVFTYGVTNSGKTFDINALLKLDKDLSAEVSRVSYLTSLDAEENVSRVVDDTTINVDAQGPVKFSVWVSFAEIYNETIHDLLEPCPMGKGKKRTTLRLGDDSNGNPYIKDSEDWSKEPEDSINKVESEFQPQIYIRGFISEAFEFQTMKSLSFVDLAGSERHSKTQSKGDRLKEAGNINTSLMTLGKCLEYLRYNQRNPNQPLIIPFRESKLTRLFQGFFCGKGRASMIVNVSMCASMFDETLHVMKFSAIAKKVTTRVNKPVDIPPPPVKKTRPLVPTAPSRGVRLSVPWANGAICTPAPEEDVIVLEGEEGDDEAEQLVDLVKVLQEKLIEEKRKMQTLEVRIREEVCKEMAEQLVSIENAYSERVKMEVTAVEEKCDRRIELLTQSIKKNRKRTRIERAEEDDEEWVPKMFLHTEQNKVKLRQEVKQLKDSKMEEAADSDVVLELQSHLNAANEEANELKEMLEEAGEAFTEKEAEISKLRAALDEQEACFKTQDEALKHLTKELSTAKSTATQRLENAEEIEKLKAALEVTRGKLEDAENNLENKESLMKELVRSLEETRDELARERSYVAQAFDNDEELIRIKDELQKTEVKTADLEKELASKEQVITSLKQMVEIAKDEGKEITSQDEEAKRDEVEELMKQLEEAKEEVREAKDEVVKTKSEFAGKDVLLEEVKRERDEKAFDLGSVEKELSEKKVDLEDNEKKIAELQTELRCLKKKYEKREKNNEIERSSEERLRVKELGKETDAKFNELEKLTCAYNGKIGELEAELTQCRTEIEKFRKEDAIKELEGQLEESTKALDKKNSQVIARNNTIKKLELSLAEKEERLNEMEKISNESNLRAEEELKTLRRRLDQEREDSTEIMAKKDRDLEEVREQLEQLRRETEEKECKNAEELQNSEKTKGELELNLTEAHSLLEKRNEEFELKMKEEMMNMQKTIQERNKSVDELEQKLRDSELEKQKAEELTGALKIELQPLRGQVVSLKDRLQAVTKDLELVTSDSEGEKEALSNMKRVLDEQDAEAGASLESQLKRKEEELRKANDSRDNIMKTMREALEVAKANKAEYDVKLATVRQQCREEMRREMDEEMRRTKRDFQKQLDDKDRSLEEAKCVEKTNPVSKTSESSKSSSSSSDPDTEENGATNTLQSRQKRTLKRRSSDLPLAEQVRVKMLSAKKGNIVDSDEDFTPGRPRTRNSTRKAARSCSNRSKRTAVTGVAILPTMGENESKIDSRAEKRKLLKDFEDDTTCAEDGKNELAGNDEEMENIAPRSTQSTTKKRGKLFRKPSALPSVLSPAKPGDRENSESQDKARNIITRQLRPRAIKYN</sequence>
<keyword evidence="5 9" id="KW-0067">ATP-binding</keyword>
<feature type="compositionally biased region" description="Basic and acidic residues" evidence="11">
    <location>
        <begin position="1186"/>
        <end position="1203"/>
    </location>
</feature>
<feature type="region of interest" description="Disordered" evidence="11">
    <location>
        <begin position="1173"/>
        <end position="1203"/>
    </location>
</feature>
<feature type="compositionally biased region" description="Basic and acidic residues" evidence="11">
    <location>
        <begin position="1453"/>
        <end position="1466"/>
    </location>
</feature>
<dbReference type="GO" id="GO:0005524">
    <property type="term" value="F:ATP binding"/>
    <property type="evidence" value="ECO:0007669"/>
    <property type="project" value="UniProtKB-UniRule"/>
</dbReference>
<evidence type="ECO:0000256" key="7">
    <source>
        <dbReference type="ARBA" id="ARBA00023175"/>
    </source>
</evidence>
<feature type="compositionally biased region" description="Low complexity" evidence="11">
    <location>
        <begin position="1276"/>
        <end position="1289"/>
    </location>
</feature>
<evidence type="ECO:0000256" key="5">
    <source>
        <dbReference type="ARBA" id="ARBA00022840"/>
    </source>
</evidence>
<dbReference type="EMBL" id="JARQWQ010000007">
    <property type="protein sequence ID" value="KAK2570806.1"/>
    <property type="molecule type" value="Genomic_DNA"/>
</dbReference>
<reference evidence="13" key="1">
    <citation type="journal article" date="2023" name="G3 (Bethesda)">
        <title>Whole genome assembly and annotation of the endangered Caribbean coral Acropora cervicornis.</title>
        <authorList>
            <person name="Selwyn J.D."/>
            <person name="Vollmer S.V."/>
        </authorList>
    </citation>
    <scope>NUCLEOTIDE SEQUENCE</scope>
    <source>
        <strain evidence="13">K2</strain>
    </source>
</reference>
<dbReference type="SMART" id="SM00129">
    <property type="entry name" value="KISc"/>
    <property type="match status" value="1"/>
</dbReference>
<evidence type="ECO:0000256" key="9">
    <source>
        <dbReference type="PROSITE-ProRule" id="PRU00283"/>
    </source>
</evidence>
<dbReference type="GO" id="GO:0008017">
    <property type="term" value="F:microtubule binding"/>
    <property type="evidence" value="ECO:0007669"/>
    <property type="project" value="InterPro"/>
</dbReference>
<evidence type="ECO:0000256" key="11">
    <source>
        <dbReference type="SAM" id="MobiDB-lite"/>
    </source>
</evidence>
<keyword evidence="4 9" id="KW-0547">Nucleotide-binding</keyword>
<feature type="region of interest" description="Disordered" evidence="11">
    <location>
        <begin position="243"/>
        <end position="266"/>
    </location>
</feature>
<evidence type="ECO:0000313" key="13">
    <source>
        <dbReference type="EMBL" id="KAK2570806.1"/>
    </source>
</evidence>
<dbReference type="GO" id="GO:0090307">
    <property type="term" value="P:mitotic spindle assembly"/>
    <property type="evidence" value="ECO:0007669"/>
    <property type="project" value="TreeGrafter"/>
</dbReference>
<keyword evidence="3" id="KW-0597">Phosphoprotein</keyword>
<evidence type="ECO:0000256" key="4">
    <source>
        <dbReference type="ARBA" id="ARBA00022741"/>
    </source>
</evidence>
<dbReference type="GO" id="GO:0072686">
    <property type="term" value="C:mitotic spindle"/>
    <property type="evidence" value="ECO:0007669"/>
    <property type="project" value="TreeGrafter"/>
</dbReference>
<dbReference type="Proteomes" id="UP001249851">
    <property type="component" value="Unassembled WGS sequence"/>
</dbReference>
<evidence type="ECO:0000256" key="6">
    <source>
        <dbReference type="ARBA" id="ARBA00023054"/>
    </source>
</evidence>
<dbReference type="GO" id="GO:0051231">
    <property type="term" value="P:spindle elongation"/>
    <property type="evidence" value="ECO:0007669"/>
    <property type="project" value="TreeGrafter"/>
</dbReference>
<evidence type="ECO:0000256" key="2">
    <source>
        <dbReference type="ARBA" id="ARBA00022490"/>
    </source>
</evidence>
<feature type="region of interest" description="Disordered" evidence="11">
    <location>
        <begin position="1008"/>
        <end position="1027"/>
    </location>
</feature>
<keyword evidence="14" id="KW-1185">Reference proteome</keyword>
<feature type="coiled-coil region" evidence="10">
    <location>
        <begin position="564"/>
        <end position="636"/>
    </location>
</feature>
<feature type="compositionally biased region" description="Basic residues" evidence="11">
    <location>
        <begin position="1347"/>
        <end position="1357"/>
    </location>
</feature>
<name>A0AAD9R0E9_ACRCE</name>
<feature type="binding site" evidence="9">
    <location>
        <begin position="156"/>
        <end position="163"/>
    </location>
    <ligand>
        <name>ATP</name>
        <dbReference type="ChEBI" id="CHEBI:30616"/>
    </ligand>
</feature>
<feature type="compositionally biased region" description="Basic and acidic residues" evidence="11">
    <location>
        <begin position="1237"/>
        <end position="1270"/>
    </location>
</feature>
<dbReference type="Pfam" id="PF00225">
    <property type="entry name" value="Kinesin"/>
    <property type="match status" value="2"/>
</dbReference>
<feature type="region of interest" description="Disordered" evidence="11">
    <location>
        <begin position="1"/>
        <end position="21"/>
    </location>
</feature>
<keyword evidence="7 9" id="KW-0505">Motor protein</keyword>
<dbReference type="GO" id="GO:0008574">
    <property type="term" value="F:plus-end-directed microtubule motor activity"/>
    <property type="evidence" value="ECO:0007669"/>
    <property type="project" value="TreeGrafter"/>
</dbReference>
<reference evidence="13" key="2">
    <citation type="journal article" date="2023" name="Science">
        <title>Genomic signatures of disease resistance in endangered staghorn corals.</title>
        <authorList>
            <person name="Vollmer S.V."/>
            <person name="Selwyn J.D."/>
            <person name="Despard B.A."/>
            <person name="Roesel C.L."/>
        </authorList>
    </citation>
    <scope>NUCLEOTIDE SEQUENCE</scope>
    <source>
        <strain evidence="13">K2</strain>
    </source>
</reference>
<protein>
    <submittedName>
        <fullName evidence="13">Kinesin-like protein KIF20B</fullName>
    </submittedName>
</protein>
<dbReference type="PANTHER" id="PTHR47970:SF29">
    <property type="entry name" value="KINESIN FAMILY MEMBER 20B"/>
    <property type="match status" value="1"/>
</dbReference>
<evidence type="ECO:0000256" key="1">
    <source>
        <dbReference type="ARBA" id="ARBA00004186"/>
    </source>
</evidence>
<evidence type="ECO:0000256" key="3">
    <source>
        <dbReference type="ARBA" id="ARBA00022553"/>
    </source>
</evidence>
<dbReference type="Gene3D" id="3.40.850.10">
    <property type="entry name" value="Kinesin motor domain"/>
    <property type="match status" value="2"/>
</dbReference>